<dbReference type="EMBL" id="JAJJMB010004025">
    <property type="protein sequence ID" value="KAI3944738.1"/>
    <property type="molecule type" value="Genomic_DNA"/>
</dbReference>
<dbReference type="SUPFAM" id="SSF54695">
    <property type="entry name" value="POZ domain"/>
    <property type="match status" value="1"/>
</dbReference>
<dbReference type="SMART" id="SM00512">
    <property type="entry name" value="Skp1"/>
    <property type="match status" value="1"/>
</dbReference>
<dbReference type="InterPro" id="IPR016073">
    <property type="entry name" value="Skp1_comp_POZ"/>
</dbReference>
<gene>
    <name evidence="5" type="ORF">MKW98_021196</name>
</gene>
<dbReference type="Gene3D" id="3.30.710.10">
    <property type="entry name" value="Potassium Channel Kv1.1, Chain A"/>
    <property type="match status" value="1"/>
</dbReference>
<evidence type="ECO:0000313" key="5">
    <source>
        <dbReference type="EMBL" id="KAI3944738.1"/>
    </source>
</evidence>
<feature type="domain" description="SKP1 component POZ" evidence="4">
    <location>
        <begin position="5"/>
        <end position="63"/>
    </location>
</feature>
<dbReference type="AlphaFoldDB" id="A0AAD4TBB2"/>
<feature type="non-terminal residue" evidence="5">
    <location>
        <position position="160"/>
    </location>
</feature>
<comment type="pathway">
    <text evidence="1">Protein modification; protein ubiquitination.</text>
</comment>
<sequence length="160" mass="17999">MSTSKMVTVRSSDGVPFDIEEAVSLQSQTIKHMIEDGCADNAIPLPVTTNILAKILEYCKKHVGDIPKGDDGKVEDQELQKWDAEFVEVDQDTLLDLILAANYLNIKHLLNLTCQTVADRKNHVFPAITSNEELMKQCEKLLKRLMEHPYGFVFNAPVDI</sequence>
<comment type="caution">
    <text evidence="5">The sequence shown here is derived from an EMBL/GenBank/DDBJ whole genome shotgun (WGS) entry which is preliminary data.</text>
</comment>
<dbReference type="Proteomes" id="UP001202328">
    <property type="component" value="Unassembled WGS sequence"/>
</dbReference>
<dbReference type="InterPro" id="IPR011333">
    <property type="entry name" value="SKP1/BTB/POZ_sf"/>
</dbReference>
<evidence type="ECO:0000313" key="6">
    <source>
        <dbReference type="Proteomes" id="UP001202328"/>
    </source>
</evidence>
<dbReference type="InterPro" id="IPR036296">
    <property type="entry name" value="SKP1-like_dim_sf"/>
</dbReference>
<evidence type="ECO:0000259" key="4">
    <source>
        <dbReference type="Pfam" id="PF03931"/>
    </source>
</evidence>
<evidence type="ECO:0000256" key="3">
    <source>
        <dbReference type="ARBA" id="ARBA00022786"/>
    </source>
</evidence>
<dbReference type="GO" id="GO:0006511">
    <property type="term" value="P:ubiquitin-dependent protein catabolic process"/>
    <property type="evidence" value="ECO:0007669"/>
    <property type="project" value="InterPro"/>
</dbReference>
<dbReference type="PANTHER" id="PTHR11165">
    <property type="entry name" value="SKP1"/>
    <property type="match status" value="1"/>
</dbReference>
<proteinExistence type="inferred from homology"/>
<reference evidence="5" key="1">
    <citation type="submission" date="2022-04" db="EMBL/GenBank/DDBJ databases">
        <title>A functionally conserved STORR gene fusion in Papaver species that diverged 16.8 million years ago.</title>
        <authorList>
            <person name="Catania T."/>
        </authorList>
    </citation>
    <scope>NUCLEOTIDE SEQUENCE</scope>
    <source>
        <strain evidence="5">S-188037</strain>
    </source>
</reference>
<keyword evidence="3" id="KW-0833">Ubl conjugation pathway</keyword>
<dbReference type="SUPFAM" id="SSF81382">
    <property type="entry name" value="Skp1 dimerisation domain-like"/>
    <property type="match status" value="1"/>
</dbReference>
<dbReference type="CDD" id="cd18322">
    <property type="entry name" value="BTB_POZ_SKP1"/>
    <property type="match status" value="1"/>
</dbReference>
<organism evidence="5 6">
    <name type="scientific">Papaver atlanticum</name>
    <dbReference type="NCBI Taxonomy" id="357466"/>
    <lineage>
        <taxon>Eukaryota</taxon>
        <taxon>Viridiplantae</taxon>
        <taxon>Streptophyta</taxon>
        <taxon>Embryophyta</taxon>
        <taxon>Tracheophyta</taxon>
        <taxon>Spermatophyta</taxon>
        <taxon>Magnoliopsida</taxon>
        <taxon>Ranunculales</taxon>
        <taxon>Papaveraceae</taxon>
        <taxon>Papaveroideae</taxon>
        <taxon>Papaver</taxon>
    </lineage>
</organism>
<accession>A0AAD4TBB2</accession>
<dbReference type="InterPro" id="IPR016897">
    <property type="entry name" value="SKP1"/>
</dbReference>
<dbReference type="InterPro" id="IPR001232">
    <property type="entry name" value="SKP1-like"/>
</dbReference>
<dbReference type="GO" id="GO:0009867">
    <property type="term" value="P:jasmonic acid mediated signaling pathway"/>
    <property type="evidence" value="ECO:0007669"/>
    <property type="project" value="UniProtKB-ARBA"/>
</dbReference>
<name>A0AAD4TBB2_9MAGN</name>
<evidence type="ECO:0000256" key="2">
    <source>
        <dbReference type="ARBA" id="ARBA00009993"/>
    </source>
</evidence>
<evidence type="ECO:0000256" key="1">
    <source>
        <dbReference type="ARBA" id="ARBA00004906"/>
    </source>
</evidence>
<keyword evidence="6" id="KW-1185">Reference proteome</keyword>
<dbReference type="Pfam" id="PF03931">
    <property type="entry name" value="Skp1_POZ"/>
    <property type="match status" value="1"/>
</dbReference>
<comment type="similarity">
    <text evidence="2">Belongs to the SKP1 family.</text>
</comment>
<protein>
    <recommendedName>
        <fullName evidence="4">SKP1 component POZ domain-containing protein</fullName>
    </recommendedName>
</protein>